<dbReference type="PANTHER" id="PTHR43745:SF2">
    <property type="entry name" value="NITROREDUCTASE MJ1384-RELATED"/>
    <property type="match status" value="1"/>
</dbReference>
<dbReference type="Gene3D" id="3.40.109.10">
    <property type="entry name" value="NADH Oxidase"/>
    <property type="match status" value="2"/>
</dbReference>
<keyword evidence="2" id="KW-1185">Reference proteome</keyword>
<gene>
    <name evidence="1" type="ORF">DC3_25340</name>
</gene>
<proteinExistence type="predicted"/>
<name>A0A511N228_DEIC1</name>
<dbReference type="RefSeq" id="WP_146884723.1">
    <property type="nucleotide sequence ID" value="NZ_BJXB01000010.1"/>
</dbReference>
<accession>A0A511N228</accession>
<sequence>MKAATLNYKNTYLKSTAPRGEFPPALPLFVPPGTREIILPDPMLDTDLPLGHVAQASAADHLSLQDISNLAHYTLGLSRYEPGELYLYHRPAPSPRCKHATELWYFTLQDAALPAGLYRYNPIRHTLQMDDLQDWLSILAENARQPQDGWLLSAVPDRLRHIYGDFTSRLMCLEAGHVTEQLQLVHHMLGHGLRSVPFPQQWVWPTTEKEIPLQVLWRENLQTEDTPLPVSFVEATRNRHSAHGSNGVYPLPIRLPLETACQMGEFASRQKTTASLYAVVQNVEGLDPGAYSYLPHEGFRWIAPIPRKSEMQQALFITPGFHVPHCPIVWLISEDTGVLQAEGTMQDYQQTHQDVGRVGQRLGLAAAASGLFARPAVSHDEGYFDWLLRLTDTDETVLYQVLIGQDRYEGWPVQMMF</sequence>
<dbReference type="EMBL" id="BJXB01000010">
    <property type="protein sequence ID" value="GEM46899.1"/>
    <property type="molecule type" value="Genomic_DNA"/>
</dbReference>
<comment type="caution">
    <text evidence="1">The sequence shown here is derived from an EMBL/GenBank/DDBJ whole genome shotgun (WGS) entry which is preliminary data.</text>
</comment>
<dbReference type="InterPro" id="IPR052544">
    <property type="entry name" value="Bacteriocin_Proc_Enz"/>
</dbReference>
<dbReference type="Proteomes" id="UP000321306">
    <property type="component" value="Unassembled WGS sequence"/>
</dbReference>
<organism evidence="1 2">
    <name type="scientific">Deinococcus cellulosilyticus (strain DSM 18568 / NBRC 106333 / KACC 11606 / 5516J-15)</name>
    <dbReference type="NCBI Taxonomy" id="1223518"/>
    <lineage>
        <taxon>Bacteria</taxon>
        <taxon>Thermotogati</taxon>
        <taxon>Deinococcota</taxon>
        <taxon>Deinococci</taxon>
        <taxon>Deinococcales</taxon>
        <taxon>Deinococcaceae</taxon>
        <taxon>Deinococcus</taxon>
    </lineage>
</organism>
<dbReference type="OrthoDB" id="9801593at2"/>
<dbReference type="AlphaFoldDB" id="A0A511N228"/>
<evidence type="ECO:0000313" key="2">
    <source>
        <dbReference type="Proteomes" id="UP000321306"/>
    </source>
</evidence>
<reference evidence="1 2" key="1">
    <citation type="submission" date="2019-07" db="EMBL/GenBank/DDBJ databases">
        <title>Whole genome shotgun sequence of Deinococcus cellulosilyticus NBRC 106333.</title>
        <authorList>
            <person name="Hosoyama A."/>
            <person name="Uohara A."/>
            <person name="Ohji S."/>
            <person name="Ichikawa N."/>
        </authorList>
    </citation>
    <scope>NUCLEOTIDE SEQUENCE [LARGE SCALE GENOMIC DNA]</scope>
    <source>
        <strain evidence="1 2">NBRC 106333</strain>
    </source>
</reference>
<evidence type="ECO:0000313" key="1">
    <source>
        <dbReference type="EMBL" id="GEM46899.1"/>
    </source>
</evidence>
<dbReference type="GO" id="GO:0016491">
    <property type="term" value="F:oxidoreductase activity"/>
    <property type="evidence" value="ECO:0007669"/>
    <property type="project" value="InterPro"/>
</dbReference>
<dbReference type="PANTHER" id="PTHR43745">
    <property type="entry name" value="NITROREDUCTASE MJ1384-RELATED"/>
    <property type="match status" value="1"/>
</dbReference>
<dbReference type="InterPro" id="IPR000415">
    <property type="entry name" value="Nitroreductase-like"/>
</dbReference>
<protein>
    <submittedName>
        <fullName evidence="1">Uncharacterized protein</fullName>
    </submittedName>
</protein>